<dbReference type="NCBIfam" id="TIGR02595">
    <property type="entry name" value="PEP_CTERM"/>
    <property type="match status" value="1"/>
</dbReference>
<sequence length="293" mass="29870">MRNIYKALLTGIALSCSAAPALAGSVSVGGVTWDPDFSQAFPPLDDFTAQTKFAQWYVGAATPTAGLGVGNIGVVPNPADAIAVGAAGVGDVLVGYGIIDVINGTGEVDFCTNYPCRLTYTFGGFAITGLSASLNPQPRPLFSGGWVNFYLDDTAPFVGNPNLTNPSEAATGNLWLSANAESFLNDLGEATTLNFLEGGIFTGSAEAFLSVIGGAAFGNFDTDVFTAPGGAVADFLYSGNASFTNASGQLDPTAMYSTNGNGQLRGDSIPEPGILFLFGAGLVGLGVMRKKAA</sequence>
<dbReference type="OrthoDB" id="5959021at2"/>
<evidence type="ECO:0000259" key="2">
    <source>
        <dbReference type="Pfam" id="PF07589"/>
    </source>
</evidence>
<feature type="domain" description="Ice-binding protein C-terminal" evidence="2">
    <location>
        <begin position="268"/>
        <end position="290"/>
    </location>
</feature>
<name>I1DV27_9GAMM</name>
<accession>I1DV27</accession>
<feature type="chain" id="PRO_5003638608" description="Ice-binding protein C-terminal domain-containing protein" evidence="1">
    <location>
        <begin position="24"/>
        <end position="293"/>
    </location>
</feature>
<feature type="signal peptide" evidence="1">
    <location>
        <begin position="1"/>
        <end position="23"/>
    </location>
</feature>
<proteinExistence type="predicted"/>
<evidence type="ECO:0000313" key="3">
    <source>
        <dbReference type="EMBL" id="GAB57905.1"/>
    </source>
</evidence>
<evidence type="ECO:0000313" key="4">
    <source>
        <dbReference type="Proteomes" id="UP000004374"/>
    </source>
</evidence>
<dbReference type="InterPro" id="IPR013424">
    <property type="entry name" value="Ice-binding_C"/>
</dbReference>
<evidence type="ECO:0000256" key="1">
    <source>
        <dbReference type="SAM" id="SignalP"/>
    </source>
</evidence>
<keyword evidence="1" id="KW-0732">Signal</keyword>
<dbReference type="Pfam" id="PF07589">
    <property type="entry name" value="PEP-CTERM"/>
    <property type="match status" value="1"/>
</dbReference>
<reference evidence="3 4" key="1">
    <citation type="journal article" date="2012" name="J. Bacteriol.">
        <title>Genome Sequence of the Protease-Producing Bacterium Rheinheimera nanhaiensis E407-8T, Isolated from Deep-Sea Sediment of the South China Sea.</title>
        <authorList>
            <person name="Zhang X.-Y."/>
            <person name="Zhang Y.-J."/>
            <person name="Qin Q.-L."/>
            <person name="Xie B.-B."/>
            <person name="Chen X.-L."/>
            <person name="Zhou B.-C."/>
            <person name="Zhang Y.-Z."/>
        </authorList>
    </citation>
    <scope>NUCLEOTIDE SEQUENCE [LARGE SCALE GENOMIC DNA]</scope>
    <source>
        <strain evidence="3 4">E407-8</strain>
    </source>
</reference>
<keyword evidence="4" id="KW-1185">Reference proteome</keyword>
<organism evidence="3 4">
    <name type="scientific">Rheinheimera nanhaiensis E407-8</name>
    <dbReference type="NCBI Taxonomy" id="562729"/>
    <lineage>
        <taxon>Bacteria</taxon>
        <taxon>Pseudomonadati</taxon>
        <taxon>Pseudomonadota</taxon>
        <taxon>Gammaproteobacteria</taxon>
        <taxon>Chromatiales</taxon>
        <taxon>Chromatiaceae</taxon>
        <taxon>Rheinheimera</taxon>
    </lineage>
</organism>
<dbReference type="AlphaFoldDB" id="I1DV27"/>
<dbReference type="RefSeq" id="WP_008219110.1">
    <property type="nucleotide sequence ID" value="NZ_BAFK01000004.1"/>
</dbReference>
<protein>
    <recommendedName>
        <fullName evidence="2">Ice-binding protein C-terminal domain-containing protein</fullName>
    </recommendedName>
</protein>
<dbReference type="Proteomes" id="UP000004374">
    <property type="component" value="Unassembled WGS sequence"/>
</dbReference>
<comment type="caution">
    <text evidence="3">The sequence shown here is derived from an EMBL/GenBank/DDBJ whole genome shotgun (WGS) entry which is preliminary data.</text>
</comment>
<dbReference type="EMBL" id="BAFK01000004">
    <property type="protein sequence ID" value="GAB57905.1"/>
    <property type="molecule type" value="Genomic_DNA"/>
</dbReference>
<gene>
    <name evidence="3" type="ORF">RNAN_0875</name>
</gene>